<evidence type="ECO:0000313" key="2">
    <source>
        <dbReference type="Proteomes" id="UP001432027"/>
    </source>
</evidence>
<proteinExistence type="predicted"/>
<dbReference type="AlphaFoldDB" id="A0AAV5THC8"/>
<dbReference type="Proteomes" id="UP001432027">
    <property type="component" value="Unassembled WGS sequence"/>
</dbReference>
<dbReference type="EMBL" id="BTSX01000004">
    <property type="protein sequence ID" value="GMS93683.1"/>
    <property type="molecule type" value="Genomic_DNA"/>
</dbReference>
<name>A0AAV5THC8_9BILA</name>
<gene>
    <name evidence="1" type="ORF">PENTCL1PPCAC_15858</name>
</gene>
<reference evidence="1" key="1">
    <citation type="submission" date="2023-10" db="EMBL/GenBank/DDBJ databases">
        <title>Genome assembly of Pristionchus species.</title>
        <authorList>
            <person name="Yoshida K."/>
            <person name="Sommer R.J."/>
        </authorList>
    </citation>
    <scope>NUCLEOTIDE SEQUENCE</scope>
    <source>
        <strain evidence="1">RS0144</strain>
    </source>
</reference>
<dbReference type="PANTHER" id="PTHR43319:SF4">
    <property type="entry name" value="BETA-LACTAMASE DOMAIN-CONTAINING PROTEIN 2"/>
    <property type="match status" value="1"/>
</dbReference>
<dbReference type="PANTHER" id="PTHR43319">
    <property type="entry name" value="BETA-LACTAMASE-RELATED"/>
    <property type="match status" value="1"/>
</dbReference>
<dbReference type="InterPro" id="IPR052907">
    <property type="entry name" value="Beta-lactamase/esterase"/>
</dbReference>
<comment type="caution">
    <text evidence="1">The sequence shown here is derived from an EMBL/GenBank/DDBJ whole genome shotgun (WGS) entry which is preliminary data.</text>
</comment>
<evidence type="ECO:0000313" key="1">
    <source>
        <dbReference type="EMBL" id="GMS93683.1"/>
    </source>
</evidence>
<sequence length="83" mass="9638">LDQLIRRVDNKHRGIGQFIREELHDAHGIDFHVGLPNEEMGRVARLTAPSVLDRISELLTDYRLFAVLWAYKDMFTDSMLSRA</sequence>
<feature type="non-terminal residue" evidence="1">
    <location>
        <position position="1"/>
    </location>
</feature>
<feature type="non-terminal residue" evidence="1">
    <location>
        <position position="83"/>
    </location>
</feature>
<keyword evidence="2" id="KW-1185">Reference proteome</keyword>
<dbReference type="InterPro" id="IPR012338">
    <property type="entry name" value="Beta-lactam/transpept-like"/>
</dbReference>
<accession>A0AAV5THC8</accession>
<dbReference type="Gene3D" id="3.40.710.10">
    <property type="entry name" value="DD-peptidase/beta-lactamase superfamily"/>
    <property type="match status" value="1"/>
</dbReference>
<organism evidence="1 2">
    <name type="scientific">Pristionchus entomophagus</name>
    <dbReference type="NCBI Taxonomy" id="358040"/>
    <lineage>
        <taxon>Eukaryota</taxon>
        <taxon>Metazoa</taxon>
        <taxon>Ecdysozoa</taxon>
        <taxon>Nematoda</taxon>
        <taxon>Chromadorea</taxon>
        <taxon>Rhabditida</taxon>
        <taxon>Rhabditina</taxon>
        <taxon>Diplogasteromorpha</taxon>
        <taxon>Diplogasteroidea</taxon>
        <taxon>Neodiplogasteridae</taxon>
        <taxon>Pristionchus</taxon>
    </lineage>
</organism>
<protein>
    <submittedName>
        <fullName evidence="1">Uncharacterized protein</fullName>
    </submittedName>
</protein>